<proteinExistence type="predicted"/>
<reference evidence="2" key="1">
    <citation type="journal article" date="2014" name="Front. Microbiol.">
        <title>High frequency of phylogenetically diverse reductive dehalogenase-homologous genes in deep subseafloor sedimentary metagenomes.</title>
        <authorList>
            <person name="Kawai M."/>
            <person name="Futagami T."/>
            <person name="Toyoda A."/>
            <person name="Takaki Y."/>
            <person name="Nishi S."/>
            <person name="Hori S."/>
            <person name="Arai W."/>
            <person name="Tsubouchi T."/>
            <person name="Morono Y."/>
            <person name="Uchiyama I."/>
            <person name="Ito T."/>
            <person name="Fujiyama A."/>
            <person name="Inagaki F."/>
            <person name="Takami H."/>
        </authorList>
    </citation>
    <scope>NUCLEOTIDE SEQUENCE</scope>
    <source>
        <strain evidence="2">Expedition CK06-06</strain>
    </source>
</reference>
<evidence type="ECO:0000259" key="1">
    <source>
        <dbReference type="Pfam" id="PF13847"/>
    </source>
</evidence>
<sequence length="153" mass="17171">GKGVFDLGCNSGGMLIELADKITHGVGVDFNPRLINVANLIRSAYHHDNISFYNFDLRHEPTSLLNDLATEKIDVCLMLSIAAYLPNWKELVKWCSDTAPTLVFEAHGTVEFIDEQIKCIKSIYSDVQTLTKIGNYDDNTDGEKSRQLFLCNK</sequence>
<dbReference type="InterPro" id="IPR029063">
    <property type="entry name" value="SAM-dependent_MTases_sf"/>
</dbReference>
<protein>
    <recommendedName>
        <fullName evidence="1">Methyltransferase domain-containing protein</fullName>
    </recommendedName>
</protein>
<dbReference type="CDD" id="cd02440">
    <property type="entry name" value="AdoMet_MTases"/>
    <property type="match status" value="1"/>
</dbReference>
<organism evidence="2">
    <name type="scientific">marine sediment metagenome</name>
    <dbReference type="NCBI Taxonomy" id="412755"/>
    <lineage>
        <taxon>unclassified sequences</taxon>
        <taxon>metagenomes</taxon>
        <taxon>ecological metagenomes</taxon>
    </lineage>
</organism>
<name>X0YUB2_9ZZZZ</name>
<feature type="domain" description="Methyltransferase" evidence="1">
    <location>
        <begin position="3"/>
        <end position="87"/>
    </location>
</feature>
<gene>
    <name evidence="2" type="ORF">S01H4_19959</name>
</gene>
<dbReference type="AlphaFoldDB" id="X0YUB2"/>
<dbReference type="SUPFAM" id="SSF53335">
    <property type="entry name" value="S-adenosyl-L-methionine-dependent methyltransferases"/>
    <property type="match status" value="1"/>
</dbReference>
<dbReference type="EMBL" id="BART01008939">
    <property type="protein sequence ID" value="GAG60209.1"/>
    <property type="molecule type" value="Genomic_DNA"/>
</dbReference>
<feature type="non-terminal residue" evidence="2">
    <location>
        <position position="1"/>
    </location>
</feature>
<evidence type="ECO:0000313" key="2">
    <source>
        <dbReference type="EMBL" id="GAG60209.1"/>
    </source>
</evidence>
<comment type="caution">
    <text evidence="2">The sequence shown here is derived from an EMBL/GenBank/DDBJ whole genome shotgun (WGS) entry which is preliminary data.</text>
</comment>
<dbReference type="Pfam" id="PF13847">
    <property type="entry name" value="Methyltransf_31"/>
    <property type="match status" value="1"/>
</dbReference>
<accession>X0YUB2</accession>
<dbReference type="InterPro" id="IPR025714">
    <property type="entry name" value="Methyltranfer_dom"/>
</dbReference>
<dbReference type="Gene3D" id="3.40.50.150">
    <property type="entry name" value="Vaccinia Virus protein VP39"/>
    <property type="match status" value="1"/>
</dbReference>